<sequence>MNALQLVTLAAIWGASARRIASPTFAPAMKTGGPFPAPPASCRACRTLAHHAASNPCGSMTNLRGAPPSNFL</sequence>
<name>A0AA89CGR4_BURCE</name>
<accession>A0AA89CGR4</accession>
<dbReference type="EMBL" id="JPGD01000006">
    <property type="protein sequence ID" value="KGB92409.1"/>
    <property type="molecule type" value="Genomic_DNA"/>
</dbReference>
<evidence type="ECO:0000313" key="2">
    <source>
        <dbReference type="Proteomes" id="UP000029575"/>
    </source>
</evidence>
<proteinExistence type="predicted"/>
<gene>
    <name evidence="1" type="ORF">DM43_183</name>
</gene>
<dbReference type="Proteomes" id="UP000029575">
    <property type="component" value="Unassembled WGS sequence"/>
</dbReference>
<protein>
    <submittedName>
        <fullName evidence="1">Uncharacterized protein</fullName>
    </submittedName>
</protein>
<comment type="caution">
    <text evidence="1">The sequence shown here is derived from an EMBL/GenBank/DDBJ whole genome shotgun (WGS) entry which is preliminary data.</text>
</comment>
<dbReference type="AlphaFoldDB" id="A0AA89CGR4"/>
<organism evidence="1 2">
    <name type="scientific">Burkholderia cepacia</name>
    <name type="common">Pseudomonas cepacia</name>
    <dbReference type="NCBI Taxonomy" id="292"/>
    <lineage>
        <taxon>Bacteria</taxon>
        <taxon>Pseudomonadati</taxon>
        <taxon>Pseudomonadota</taxon>
        <taxon>Betaproteobacteria</taxon>
        <taxon>Burkholderiales</taxon>
        <taxon>Burkholderiaceae</taxon>
        <taxon>Burkholderia</taxon>
        <taxon>Burkholderia cepacia complex</taxon>
    </lineage>
</organism>
<evidence type="ECO:0000313" key="1">
    <source>
        <dbReference type="EMBL" id="KGB92409.1"/>
    </source>
</evidence>
<reference evidence="1 2" key="1">
    <citation type="submission" date="2014-06" db="EMBL/GenBank/DDBJ databases">
        <authorList>
            <person name="Bishop-Lilly K.A."/>
            <person name="Broomall S.M."/>
            <person name="Chain P.S."/>
            <person name="Chertkov O."/>
            <person name="Coyne S.R."/>
            <person name="Daligault H.E."/>
            <person name="Davenport K.W."/>
            <person name="Erkkila T."/>
            <person name="Frey K.G."/>
            <person name="Gibbons H.S."/>
            <person name="Gu W."/>
            <person name="Jaissle J."/>
            <person name="Johnson S.L."/>
            <person name="Koroleva G.I."/>
            <person name="Ladner J.T."/>
            <person name="Lo C.-C."/>
            <person name="Minogue T.D."/>
            <person name="Munk C."/>
            <person name="Palacios G.F."/>
            <person name="Redden C.L."/>
            <person name="Rosenzweig C.N."/>
            <person name="Scholz M.B."/>
            <person name="Teshima H."/>
            <person name="Xu Y."/>
        </authorList>
    </citation>
    <scope>NUCLEOTIDE SEQUENCE [LARGE SCALE GENOMIC DNA]</scope>
    <source>
        <strain evidence="1 2">DWS 37UF10B-2</strain>
    </source>
</reference>